<dbReference type="Proteomes" id="UP001226160">
    <property type="component" value="Unassembled WGS sequence"/>
</dbReference>
<dbReference type="GeneID" id="64188911"/>
<evidence type="ECO:0000313" key="4">
    <source>
        <dbReference type="Proteomes" id="UP001243856"/>
    </source>
</evidence>
<gene>
    <name evidence="1" type="ORF">QPX45_06845</name>
    <name evidence="2" type="ORF">QPX54_06965</name>
</gene>
<dbReference type="RefSeq" id="WP_153246881.1">
    <property type="nucleotide sequence ID" value="NZ_CABIYR010000001.1"/>
</dbReference>
<dbReference type="EMBL" id="JASNVK010000010">
    <property type="protein sequence ID" value="MDK4300962.1"/>
    <property type="molecule type" value="Genomic_DNA"/>
</dbReference>
<organism evidence="2 3">
    <name type="scientific">Corynebacterium propinquum</name>
    <dbReference type="NCBI Taxonomy" id="43769"/>
    <lineage>
        <taxon>Bacteria</taxon>
        <taxon>Bacillati</taxon>
        <taxon>Actinomycetota</taxon>
        <taxon>Actinomycetes</taxon>
        <taxon>Mycobacteriales</taxon>
        <taxon>Corynebacteriaceae</taxon>
        <taxon>Corynebacterium</taxon>
    </lineage>
</organism>
<reference evidence="2 4" key="1">
    <citation type="submission" date="2023-05" db="EMBL/GenBank/DDBJ databases">
        <title>Metabolic capabilities are highly conserved among human nasal-associated Corynebacterium species in pangenomic analyses.</title>
        <authorList>
            <person name="Tran T.H."/>
            <person name="Roberts A.Q."/>
            <person name="Escapa I.F."/>
            <person name="Gao W."/>
            <person name="Conlan S."/>
            <person name="Kong H."/>
            <person name="Segre J.A."/>
            <person name="Kelly M.S."/>
            <person name="Lemon K.P."/>
        </authorList>
    </citation>
    <scope>NUCLEOTIDE SEQUENCE</scope>
    <source>
        <strain evidence="2">KPL2654</strain>
        <strain evidence="1 4">KPL2811</strain>
    </source>
</reference>
<dbReference type="Proteomes" id="UP001243856">
    <property type="component" value="Unassembled WGS sequence"/>
</dbReference>
<evidence type="ECO:0000313" key="3">
    <source>
        <dbReference type="Proteomes" id="UP001226160"/>
    </source>
</evidence>
<keyword evidence="4" id="KW-1185">Reference proteome</keyword>
<protein>
    <submittedName>
        <fullName evidence="2">Uncharacterized protein</fullName>
    </submittedName>
</protein>
<sequence length="52" mass="5764">MWHAESRQPASGCGLSSQQEAQFQQLAAGALRPERVDEHVVDNALIRMVHAH</sequence>
<accession>A0AAP4BUL7</accession>
<dbReference type="EMBL" id="JASNVP010000005">
    <property type="protein sequence ID" value="MDK4326248.1"/>
    <property type="molecule type" value="Genomic_DNA"/>
</dbReference>
<evidence type="ECO:0000313" key="2">
    <source>
        <dbReference type="EMBL" id="MDK4326248.1"/>
    </source>
</evidence>
<name>A0AAP4BUL7_9CORY</name>
<proteinExistence type="predicted"/>
<evidence type="ECO:0000313" key="1">
    <source>
        <dbReference type="EMBL" id="MDK4300962.1"/>
    </source>
</evidence>
<dbReference type="AlphaFoldDB" id="A0AAP4BUL7"/>
<comment type="caution">
    <text evidence="2">The sequence shown here is derived from an EMBL/GenBank/DDBJ whole genome shotgun (WGS) entry which is preliminary data.</text>
</comment>